<name>A0A4Q7LFV1_9BURK</name>
<protein>
    <submittedName>
        <fullName evidence="3">Chemotaxis protein CheD</fullName>
    </submittedName>
</protein>
<evidence type="ECO:0000313" key="4">
    <source>
        <dbReference type="Proteomes" id="UP000293433"/>
    </source>
</evidence>
<dbReference type="Pfam" id="PF03975">
    <property type="entry name" value="CheD"/>
    <property type="match status" value="1"/>
</dbReference>
<evidence type="ECO:0000256" key="1">
    <source>
        <dbReference type="ARBA" id="ARBA00022500"/>
    </source>
</evidence>
<organism evidence="3 4">
    <name type="scientific">Sphaerotilus mobilis</name>
    <dbReference type="NCBI Taxonomy" id="47994"/>
    <lineage>
        <taxon>Bacteria</taxon>
        <taxon>Pseudomonadati</taxon>
        <taxon>Pseudomonadota</taxon>
        <taxon>Betaproteobacteria</taxon>
        <taxon>Burkholderiales</taxon>
        <taxon>Sphaerotilaceae</taxon>
        <taxon>Sphaerotilus</taxon>
    </lineage>
</organism>
<dbReference type="PANTHER" id="PTHR35147:SF1">
    <property type="entry name" value="CHEMORECEPTOR GLUTAMINE DEAMIDASE CHED-RELATED"/>
    <property type="match status" value="1"/>
</dbReference>
<dbReference type="PANTHER" id="PTHR35147">
    <property type="entry name" value="CHEMORECEPTOR GLUTAMINE DEAMIDASE CHED-RELATED"/>
    <property type="match status" value="1"/>
</dbReference>
<dbReference type="Proteomes" id="UP000293433">
    <property type="component" value="Unassembled WGS sequence"/>
</dbReference>
<dbReference type="InterPro" id="IPR005659">
    <property type="entry name" value="Chemorcpt_Glu_NH3ase_CheD"/>
</dbReference>
<dbReference type="OrthoDB" id="9807202at2"/>
<dbReference type="EMBL" id="SGWV01000010">
    <property type="protein sequence ID" value="RZS52932.1"/>
    <property type="molecule type" value="Genomic_DNA"/>
</dbReference>
<accession>A0A4Q7LFV1</accession>
<dbReference type="SUPFAM" id="SSF64438">
    <property type="entry name" value="CNF1/YfiH-like putative cysteine hydrolases"/>
    <property type="match status" value="1"/>
</dbReference>
<evidence type="ECO:0000256" key="2">
    <source>
        <dbReference type="ARBA" id="ARBA00022801"/>
    </source>
</evidence>
<proteinExistence type="predicted"/>
<dbReference type="InterPro" id="IPR038592">
    <property type="entry name" value="CheD-like_sf"/>
</dbReference>
<comment type="caution">
    <text evidence="3">The sequence shown here is derived from an EMBL/GenBank/DDBJ whole genome shotgun (WGS) entry which is preliminary data.</text>
</comment>
<keyword evidence="1" id="KW-0145">Chemotaxis</keyword>
<dbReference type="CDD" id="cd16352">
    <property type="entry name" value="CheD"/>
    <property type="match status" value="1"/>
</dbReference>
<dbReference type="InterPro" id="IPR011324">
    <property type="entry name" value="Cytotoxic_necrot_fac-like_cat"/>
</dbReference>
<dbReference type="AlphaFoldDB" id="A0A4Q7LFV1"/>
<gene>
    <name evidence="3" type="ORF">EV685_2554</name>
</gene>
<keyword evidence="2" id="KW-0378">Hydrolase</keyword>
<dbReference type="Gene3D" id="3.30.1330.200">
    <property type="match status" value="1"/>
</dbReference>
<dbReference type="RefSeq" id="WP_130482416.1">
    <property type="nucleotide sequence ID" value="NZ_SGWV01000010.1"/>
</dbReference>
<dbReference type="GO" id="GO:0050568">
    <property type="term" value="F:protein-glutamine glutaminase activity"/>
    <property type="evidence" value="ECO:0007669"/>
    <property type="project" value="InterPro"/>
</dbReference>
<dbReference type="GO" id="GO:0006935">
    <property type="term" value="P:chemotaxis"/>
    <property type="evidence" value="ECO:0007669"/>
    <property type="project" value="UniProtKB-KW"/>
</dbReference>
<keyword evidence="4" id="KW-1185">Reference proteome</keyword>
<evidence type="ECO:0000313" key="3">
    <source>
        <dbReference type="EMBL" id="RZS52932.1"/>
    </source>
</evidence>
<sequence length="176" mass="18500">MPAALTAPASLADVYPSPRVHLLNPGDVVVANAGDRLDTLLGSCVAVTLVDPRGTVGAMCHIVHANDSDPRRPPDPHHARCALQAMADGLLARGIVPRLCLARIYGGANMFPNQYRGTFDGLHVGMRNVARVLELLDGGGIRVIEQSVGGTGYRKLSWQVGPAAPVCTVVDPEPQA</sequence>
<reference evidence="3 4" key="1">
    <citation type="submission" date="2019-02" db="EMBL/GenBank/DDBJ databases">
        <title>Genomic Encyclopedia of Type Strains, Phase IV (KMG-IV): sequencing the most valuable type-strain genomes for metagenomic binning, comparative biology and taxonomic classification.</title>
        <authorList>
            <person name="Goeker M."/>
        </authorList>
    </citation>
    <scope>NUCLEOTIDE SEQUENCE [LARGE SCALE GENOMIC DNA]</scope>
    <source>
        <strain evidence="3 4">DSM 10617</strain>
    </source>
</reference>